<evidence type="ECO:0000256" key="6">
    <source>
        <dbReference type="SAM" id="Phobius"/>
    </source>
</evidence>
<organism evidence="9 10">
    <name type="scientific">Larimichthys crocea</name>
    <name type="common">Large yellow croaker</name>
    <name type="synonym">Pseudosciaena crocea</name>
    <dbReference type="NCBI Taxonomy" id="215358"/>
    <lineage>
        <taxon>Eukaryota</taxon>
        <taxon>Metazoa</taxon>
        <taxon>Chordata</taxon>
        <taxon>Craniata</taxon>
        <taxon>Vertebrata</taxon>
        <taxon>Euteleostomi</taxon>
        <taxon>Actinopterygii</taxon>
        <taxon>Neopterygii</taxon>
        <taxon>Teleostei</taxon>
        <taxon>Neoteleostei</taxon>
        <taxon>Acanthomorphata</taxon>
        <taxon>Eupercaria</taxon>
        <taxon>Sciaenidae</taxon>
        <taxon>Larimichthys</taxon>
    </lineage>
</organism>
<dbReference type="Pfam" id="PF13927">
    <property type="entry name" value="Ig_3"/>
    <property type="match status" value="1"/>
</dbReference>
<dbReference type="InterPro" id="IPR036179">
    <property type="entry name" value="Ig-like_dom_sf"/>
</dbReference>
<evidence type="ECO:0000256" key="7">
    <source>
        <dbReference type="SAM" id="SignalP"/>
    </source>
</evidence>
<dbReference type="PROSITE" id="PS50835">
    <property type="entry name" value="IG_LIKE"/>
    <property type="match status" value="3"/>
</dbReference>
<dbReference type="PANTHER" id="PTHR11640:SF31">
    <property type="entry name" value="IRREGULAR CHIASM C-ROUGHEST PROTEIN-RELATED"/>
    <property type="match status" value="1"/>
</dbReference>
<dbReference type="CDD" id="cd00096">
    <property type="entry name" value="Ig"/>
    <property type="match status" value="1"/>
</dbReference>
<evidence type="ECO:0000313" key="10">
    <source>
        <dbReference type="Proteomes" id="UP000424527"/>
    </source>
</evidence>
<feature type="chain" id="PRO_5026217091" description="Ig-like domain-containing protein" evidence="7">
    <location>
        <begin position="25"/>
        <end position="519"/>
    </location>
</feature>
<accession>A0A6G0JAT7</accession>
<name>A0A6G0JAT7_LARCR</name>
<keyword evidence="3" id="KW-1015">Disulfide bond</keyword>
<dbReference type="Pfam" id="PF00047">
    <property type="entry name" value="ig"/>
    <property type="match status" value="1"/>
</dbReference>
<dbReference type="Proteomes" id="UP000424527">
    <property type="component" value="Unassembled WGS sequence"/>
</dbReference>
<keyword evidence="6" id="KW-0812">Transmembrane</keyword>
<evidence type="ECO:0000256" key="4">
    <source>
        <dbReference type="ARBA" id="ARBA00023180"/>
    </source>
</evidence>
<dbReference type="InterPro" id="IPR007110">
    <property type="entry name" value="Ig-like_dom"/>
</dbReference>
<keyword evidence="7" id="KW-0732">Signal</keyword>
<dbReference type="Gene3D" id="2.60.40.10">
    <property type="entry name" value="Immunoglobulins"/>
    <property type="match status" value="3"/>
</dbReference>
<evidence type="ECO:0000256" key="5">
    <source>
        <dbReference type="ARBA" id="ARBA00023319"/>
    </source>
</evidence>
<keyword evidence="10" id="KW-1185">Reference proteome</keyword>
<reference evidence="9 10" key="1">
    <citation type="submission" date="2019-07" db="EMBL/GenBank/DDBJ databases">
        <title>Chromosome genome assembly for large yellow croaker.</title>
        <authorList>
            <person name="Xiao S."/>
        </authorList>
    </citation>
    <scope>NUCLEOTIDE SEQUENCE [LARGE SCALE GENOMIC DNA]</scope>
    <source>
        <strain evidence="9">JMULYC20181020</strain>
        <tissue evidence="9">Muscle</tissue>
    </source>
</reference>
<feature type="domain" description="Ig-like" evidence="8">
    <location>
        <begin position="119"/>
        <end position="211"/>
    </location>
</feature>
<keyword evidence="6" id="KW-1133">Transmembrane helix</keyword>
<evidence type="ECO:0000313" key="9">
    <source>
        <dbReference type="EMBL" id="KAE8300885.1"/>
    </source>
</evidence>
<dbReference type="SMART" id="SM00409">
    <property type="entry name" value="IG"/>
    <property type="match status" value="3"/>
</dbReference>
<dbReference type="GO" id="GO:0050839">
    <property type="term" value="F:cell adhesion molecule binding"/>
    <property type="evidence" value="ECO:0007669"/>
    <property type="project" value="TreeGrafter"/>
</dbReference>
<keyword evidence="2 6" id="KW-0472">Membrane</keyword>
<feature type="domain" description="Ig-like" evidence="8">
    <location>
        <begin position="332"/>
        <end position="413"/>
    </location>
</feature>
<keyword evidence="5" id="KW-0393">Immunoglobulin domain</keyword>
<dbReference type="InterPro" id="IPR013151">
    <property type="entry name" value="Immunoglobulin_dom"/>
</dbReference>
<dbReference type="InterPro" id="IPR003599">
    <property type="entry name" value="Ig_sub"/>
</dbReference>
<dbReference type="GO" id="GO:0098609">
    <property type="term" value="P:cell-cell adhesion"/>
    <property type="evidence" value="ECO:0007669"/>
    <property type="project" value="TreeGrafter"/>
</dbReference>
<dbReference type="GO" id="GO:0005911">
    <property type="term" value="C:cell-cell junction"/>
    <property type="evidence" value="ECO:0007669"/>
    <property type="project" value="TreeGrafter"/>
</dbReference>
<dbReference type="AlphaFoldDB" id="A0A6G0JAT7"/>
<dbReference type="InterPro" id="IPR013783">
    <property type="entry name" value="Ig-like_fold"/>
</dbReference>
<gene>
    <name evidence="9" type="ORF">D5F01_LYC01034</name>
</gene>
<dbReference type="PANTHER" id="PTHR11640">
    <property type="entry name" value="NEPHRIN"/>
    <property type="match status" value="1"/>
</dbReference>
<dbReference type="GO" id="GO:0005886">
    <property type="term" value="C:plasma membrane"/>
    <property type="evidence" value="ECO:0007669"/>
    <property type="project" value="TreeGrafter"/>
</dbReference>
<evidence type="ECO:0000256" key="3">
    <source>
        <dbReference type="ARBA" id="ARBA00023157"/>
    </source>
</evidence>
<feature type="transmembrane region" description="Helical" evidence="6">
    <location>
        <begin position="444"/>
        <end position="465"/>
    </location>
</feature>
<evidence type="ECO:0000259" key="8">
    <source>
        <dbReference type="PROSITE" id="PS50835"/>
    </source>
</evidence>
<protein>
    <recommendedName>
        <fullName evidence="8">Ig-like domain-containing protein</fullName>
    </recommendedName>
</protein>
<evidence type="ECO:0000256" key="2">
    <source>
        <dbReference type="ARBA" id="ARBA00023136"/>
    </source>
</evidence>
<comment type="caution">
    <text evidence="9">The sequence shown here is derived from an EMBL/GenBank/DDBJ whole genome shotgun (WGS) entry which is preliminary data.</text>
</comment>
<dbReference type="EMBL" id="REGW02000001">
    <property type="protein sequence ID" value="KAE8300885.1"/>
    <property type="molecule type" value="Genomic_DNA"/>
</dbReference>
<dbReference type="InterPro" id="IPR051275">
    <property type="entry name" value="Cell_adhesion_signaling"/>
</dbReference>
<feature type="signal peptide" evidence="7">
    <location>
        <begin position="1"/>
        <end position="24"/>
    </location>
</feature>
<dbReference type="SUPFAM" id="SSF48726">
    <property type="entry name" value="Immunoglobulin"/>
    <property type="match status" value="3"/>
</dbReference>
<keyword evidence="4" id="KW-0325">Glycoprotein</keyword>
<evidence type="ECO:0000256" key="1">
    <source>
        <dbReference type="ARBA" id="ARBA00004479"/>
    </source>
</evidence>
<proteinExistence type="predicted"/>
<feature type="domain" description="Ig-like" evidence="8">
    <location>
        <begin position="30"/>
        <end position="114"/>
    </location>
</feature>
<sequence>MKNLQTLNLLPILALTSLFVKISGTTSLHPVLTGPEMVYLGSRVAFRCIALNSSPPVTYDLIGDGGVLIATYTDYEGDQLAPFFMKASATLEGSYHCKATAGGRTGVSNTTKLSVVIPPSITIVTSEPSPPVVYEGSRIVLSCNVKKGTHLFYTWVFNRKELTSSTTPFFNFTGNKLVIGKVTPEHAGSYYCMAWSMVKDIRRFSSSTEVQVIVKVYASKPYISLSIFKEGASYRGNVTCWSTRGSPPVNFSLLVDDMEVGSVTVPESLAAWFSVSVVPELDMGMARCRVNTEVQELMSEPMSLELVPVGGDVKVEVQYLFSPYSLLAAARLRCHIGRGTFPYVSWFLNDTVLLPEPHLDVIIHPIQPYYILADRRRTLILIKLDPEVSGYYRCRVSNSYDVSGEWVESAAVPVQITDRILNSMPPATSPTETPTSLHISTTEVISIAFCCFVLLMLAVGAAIVYKMFDRKQDHTNITAANSSSDAFPLFTSMSQLGGQQIDASSTDCDDLNQTIEITV</sequence>
<comment type="subcellular location">
    <subcellularLocation>
        <location evidence="1">Membrane</location>
        <topology evidence="1">Single-pass type I membrane protein</topology>
    </subcellularLocation>
</comment>